<reference evidence="1 2" key="1">
    <citation type="submission" date="2021-03" db="EMBL/GenBank/DDBJ databases">
        <title>Genomic Encyclopedia of Type Strains, Phase IV (KMG-IV): sequencing the most valuable type-strain genomes for metagenomic binning, comparative biology and taxonomic classification.</title>
        <authorList>
            <person name="Goeker M."/>
        </authorList>
    </citation>
    <scope>NUCLEOTIDE SEQUENCE [LARGE SCALE GENOMIC DNA]</scope>
    <source>
        <strain evidence="1 2">DSM 14349</strain>
    </source>
</reference>
<protein>
    <submittedName>
        <fullName evidence="1">Uncharacterized protein</fullName>
    </submittedName>
</protein>
<dbReference type="RefSeq" id="WP_210090475.1">
    <property type="nucleotide sequence ID" value="NZ_JAGGKG010000019.1"/>
</dbReference>
<gene>
    <name evidence="1" type="ORF">J2Z32_003550</name>
</gene>
<accession>A0ABS4FWE0</accession>
<name>A0ABS4FWE0_9BACL</name>
<comment type="caution">
    <text evidence="1">The sequence shown here is derived from an EMBL/GenBank/DDBJ whole genome shotgun (WGS) entry which is preliminary data.</text>
</comment>
<dbReference type="Proteomes" id="UP001519272">
    <property type="component" value="Unassembled WGS sequence"/>
</dbReference>
<dbReference type="EMBL" id="JAGGKG010000019">
    <property type="protein sequence ID" value="MBP1906885.1"/>
    <property type="molecule type" value="Genomic_DNA"/>
</dbReference>
<proteinExistence type="predicted"/>
<organism evidence="1 2">
    <name type="scientific">Paenibacillus turicensis</name>
    <dbReference type="NCBI Taxonomy" id="160487"/>
    <lineage>
        <taxon>Bacteria</taxon>
        <taxon>Bacillati</taxon>
        <taxon>Bacillota</taxon>
        <taxon>Bacilli</taxon>
        <taxon>Bacillales</taxon>
        <taxon>Paenibacillaceae</taxon>
        <taxon>Paenibacillus</taxon>
    </lineage>
</organism>
<evidence type="ECO:0000313" key="1">
    <source>
        <dbReference type="EMBL" id="MBP1906885.1"/>
    </source>
</evidence>
<evidence type="ECO:0000313" key="2">
    <source>
        <dbReference type="Proteomes" id="UP001519272"/>
    </source>
</evidence>
<sequence>MECIVHFEVVHEHQTKELRGLIFVDEGKNPTKDDLLGMFEQMGYKLRLADEDQMIFKPVDSGADYSHIRIKRLDMGDKVEKDDHDLKSIVGNLLPQKPSI</sequence>
<keyword evidence="2" id="KW-1185">Reference proteome</keyword>